<accession>A0A1I7X373</accession>
<dbReference type="WBParaSite" id="Hba_11865">
    <property type="protein sequence ID" value="Hba_11865"/>
    <property type="gene ID" value="Hba_11865"/>
</dbReference>
<keyword evidence="1" id="KW-1185">Reference proteome</keyword>
<evidence type="ECO:0000313" key="1">
    <source>
        <dbReference type="Proteomes" id="UP000095283"/>
    </source>
</evidence>
<evidence type="ECO:0000313" key="2">
    <source>
        <dbReference type="WBParaSite" id="Hba_11865"/>
    </source>
</evidence>
<dbReference type="Proteomes" id="UP000095283">
    <property type="component" value="Unplaced"/>
</dbReference>
<proteinExistence type="predicted"/>
<dbReference type="AlphaFoldDB" id="A0A1I7X373"/>
<organism evidence="1 2">
    <name type="scientific">Heterorhabditis bacteriophora</name>
    <name type="common">Entomopathogenic nematode worm</name>
    <dbReference type="NCBI Taxonomy" id="37862"/>
    <lineage>
        <taxon>Eukaryota</taxon>
        <taxon>Metazoa</taxon>
        <taxon>Ecdysozoa</taxon>
        <taxon>Nematoda</taxon>
        <taxon>Chromadorea</taxon>
        <taxon>Rhabditida</taxon>
        <taxon>Rhabditina</taxon>
        <taxon>Rhabditomorpha</taxon>
        <taxon>Strongyloidea</taxon>
        <taxon>Heterorhabditidae</taxon>
        <taxon>Heterorhabditis</taxon>
    </lineage>
</organism>
<reference evidence="2" key="1">
    <citation type="submission" date="2016-11" db="UniProtKB">
        <authorList>
            <consortium name="WormBaseParasite"/>
        </authorList>
    </citation>
    <scope>IDENTIFICATION</scope>
</reference>
<name>A0A1I7X373_HETBA</name>
<sequence>MLTRTFEKNVQAWIHLLRKNIGRDGFCGGF</sequence>
<protein>
    <submittedName>
        <fullName evidence="2">Uncharacterized protein</fullName>
    </submittedName>
</protein>